<comment type="similarity">
    <text evidence="1 6">Belongs to the bacterial solute-binding protein 9 family.</text>
</comment>
<evidence type="ECO:0000256" key="2">
    <source>
        <dbReference type="ARBA" id="ARBA00015915"/>
    </source>
</evidence>
<dbReference type="GO" id="GO:0046872">
    <property type="term" value="F:metal ion binding"/>
    <property type="evidence" value="ECO:0007669"/>
    <property type="project" value="InterPro"/>
</dbReference>
<dbReference type="Gene3D" id="3.40.50.1980">
    <property type="entry name" value="Nitrogenase molybdenum iron protein domain"/>
    <property type="match status" value="2"/>
</dbReference>
<name>A0A533IFN4_PARDE</name>
<feature type="region of interest" description="Disordered" evidence="7">
    <location>
        <begin position="115"/>
        <end position="136"/>
    </location>
</feature>
<keyword evidence="5" id="KW-0864">Zinc transport</keyword>
<keyword evidence="5" id="KW-0406">Ion transport</keyword>
<proteinExistence type="inferred from homology"/>
<evidence type="ECO:0000256" key="6">
    <source>
        <dbReference type="RuleBase" id="RU003512"/>
    </source>
</evidence>
<keyword evidence="3 6" id="KW-0813">Transport</keyword>
<dbReference type="Pfam" id="PF01297">
    <property type="entry name" value="ZnuA"/>
    <property type="match status" value="1"/>
</dbReference>
<evidence type="ECO:0000256" key="5">
    <source>
        <dbReference type="ARBA" id="ARBA00022906"/>
    </source>
</evidence>
<dbReference type="InterPro" id="IPR006128">
    <property type="entry name" value="Lipoprotein_PsaA-like"/>
</dbReference>
<gene>
    <name evidence="9" type="ORF">DI616_01095</name>
</gene>
<comment type="caution">
    <text evidence="9">The sequence shown here is derived from an EMBL/GenBank/DDBJ whole genome shotgun (WGS) entry which is preliminary data.</text>
</comment>
<dbReference type="SUPFAM" id="SSF53807">
    <property type="entry name" value="Helical backbone' metal receptor"/>
    <property type="match status" value="1"/>
</dbReference>
<evidence type="ECO:0000256" key="1">
    <source>
        <dbReference type="ARBA" id="ARBA00011028"/>
    </source>
</evidence>
<accession>A0A533IFN4</accession>
<dbReference type="PANTHER" id="PTHR42953">
    <property type="entry name" value="HIGH-AFFINITY ZINC UPTAKE SYSTEM PROTEIN ZNUA-RELATED"/>
    <property type="match status" value="1"/>
</dbReference>
<keyword evidence="4 8" id="KW-0732">Signal</keyword>
<dbReference type="InterPro" id="IPR050492">
    <property type="entry name" value="Bact_metal-bind_prot9"/>
</dbReference>
<dbReference type="GO" id="GO:0007155">
    <property type="term" value="P:cell adhesion"/>
    <property type="evidence" value="ECO:0007669"/>
    <property type="project" value="InterPro"/>
</dbReference>
<dbReference type="PRINTS" id="PR00690">
    <property type="entry name" value="ADHESNFAMILY"/>
</dbReference>
<evidence type="ECO:0000256" key="3">
    <source>
        <dbReference type="ARBA" id="ARBA00022448"/>
    </source>
</evidence>
<feature type="signal peptide" evidence="8">
    <location>
        <begin position="1"/>
        <end position="18"/>
    </location>
</feature>
<evidence type="ECO:0000256" key="8">
    <source>
        <dbReference type="SAM" id="SignalP"/>
    </source>
</evidence>
<dbReference type="AlphaFoldDB" id="A0A533IFN4"/>
<protein>
    <recommendedName>
        <fullName evidence="2">High-affinity zinc uptake system protein ZnuA</fullName>
    </recommendedName>
</protein>
<evidence type="ECO:0000256" key="4">
    <source>
        <dbReference type="ARBA" id="ARBA00022729"/>
    </source>
</evidence>
<dbReference type="PANTHER" id="PTHR42953:SF3">
    <property type="entry name" value="HIGH-AFFINITY ZINC UPTAKE SYSTEM PROTEIN ZNUA"/>
    <property type="match status" value="1"/>
</dbReference>
<feature type="chain" id="PRO_5021733872" description="High-affinity zinc uptake system protein ZnuA" evidence="8">
    <location>
        <begin position="19"/>
        <end position="305"/>
    </location>
</feature>
<keyword evidence="5" id="KW-0862">Zinc</keyword>
<evidence type="ECO:0000313" key="9">
    <source>
        <dbReference type="EMBL" id="TKW68622.1"/>
    </source>
</evidence>
<dbReference type="InterPro" id="IPR006127">
    <property type="entry name" value="ZnuA-like"/>
</dbReference>
<dbReference type="Proteomes" id="UP000315344">
    <property type="component" value="Unassembled WGS sequence"/>
</dbReference>
<evidence type="ECO:0000313" key="10">
    <source>
        <dbReference type="Proteomes" id="UP000315344"/>
    </source>
</evidence>
<organism evidence="9 10">
    <name type="scientific">Paracoccus denitrificans</name>
    <dbReference type="NCBI Taxonomy" id="266"/>
    <lineage>
        <taxon>Bacteria</taxon>
        <taxon>Pseudomonadati</taxon>
        <taxon>Pseudomonadota</taxon>
        <taxon>Alphaproteobacteria</taxon>
        <taxon>Rhodobacterales</taxon>
        <taxon>Paracoccaceae</taxon>
        <taxon>Paracoccus</taxon>
    </lineage>
</organism>
<dbReference type="EMBL" id="VAFL01000001">
    <property type="protein sequence ID" value="TKW68622.1"/>
    <property type="molecule type" value="Genomic_DNA"/>
</dbReference>
<reference evidence="9 10" key="1">
    <citation type="journal article" date="2017" name="Nat. Commun.">
        <title>In situ click chemistry generation of cyclooxygenase-2 inhibitors.</title>
        <authorList>
            <person name="Bhardwaj A."/>
            <person name="Kaur J."/>
            <person name="Wuest M."/>
            <person name="Wuest F."/>
        </authorList>
    </citation>
    <scope>NUCLEOTIDE SEQUENCE [LARGE SCALE GENOMIC DNA]</scope>
    <source>
        <strain evidence="9">S2_012_000_R3_94</strain>
    </source>
</reference>
<dbReference type="GO" id="GO:0006829">
    <property type="term" value="P:zinc ion transport"/>
    <property type="evidence" value="ECO:0007669"/>
    <property type="project" value="UniProtKB-KW"/>
</dbReference>
<evidence type="ECO:0000256" key="7">
    <source>
        <dbReference type="SAM" id="MobiDB-lite"/>
    </source>
</evidence>
<sequence>MRAHILFGLAMFPIAALADAPRIVTDIPITASLVQQVAGDLAEVESLLQTDSDPHDFQLRPSQSRALQTADLLIWMGPELTLWLDRAATALDESSQMQLLHQPGTRLRDYSHATAHEHEDEHDHDHDHDHGSIDPHAWLDPDNGKLWMGLIADRLAGLDPDNASTYHENAMTASARLSELDAQLSAELQPAQAAPFVAFHDAYGYFTDHFGLPPAVTVTIGDASAPSAARLTEVQSEIAESGARCAFTETGHAPRMIETAVEGMGLTIGGEISPTGSTLEAGSMLYGEVLSQISTRISACATSTE</sequence>